<dbReference type="AlphaFoldDB" id="A0A0E9TY31"/>
<sequence>MACCRPGDGNLLGFFVLSLPLFCFVL</sequence>
<proteinExistence type="predicted"/>
<organism evidence="1">
    <name type="scientific">Anguilla anguilla</name>
    <name type="common">European freshwater eel</name>
    <name type="synonym">Muraena anguilla</name>
    <dbReference type="NCBI Taxonomy" id="7936"/>
    <lineage>
        <taxon>Eukaryota</taxon>
        <taxon>Metazoa</taxon>
        <taxon>Chordata</taxon>
        <taxon>Craniata</taxon>
        <taxon>Vertebrata</taxon>
        <taxon>Euteleostomi</taxon>
        <taxon>Actinopterygii</taxon>
        <taxon>Neopterygii</taxon>
        <taxon>Teleostei</taxon>
        <taxon>Anguilliformes</taxon>
        <taxon>Anguillidae</taxon>
        <taxon>Anguilla</taxon>
    </lineage>
</organism>
<protein>
    <submittedName>
        <fullName evidence="1">Uncharacterized protein</fullName>
    </submittedName>
</protein>
<accession>A0A0E9TY31</accession>
<dbReference type="EMBL" id="GBXM01050131">
    <property type="protein sequence ID" value="JAH58446.1"/>
    <property type="molecule type" value="Transcribed_RNA"/>
</dbReference>
<reference evidence="1" key="2">
    <citation type="journal article" date="2015" name="Fish Shellfish Immunol.">
        <title>Early steps in the European eel (Anguilla anguilla)-Vibrio vulnificus interaction in the gills: Role of the RtxA13 toxin.</title>
        <authorList>
            <person name="Callol A."/>
            <person name="Pajuelo D."/>
            <person name="Ebbesson L."/>
            <person name="Teles M."/>
            <person name="MacKenzie S."/>
            <person name="Amaro C."/>
        </authorList>
    </citation>
    <scope>NUCLEOTIDE SEQUENCE</scope>
</reference>
<evidence type="ECO:0000313" key="1">
    <source>
        <dbReference type="EMBL" id="JAH58446.1"/>
    </source>
</evidence>
<reference evidence="1" key="1">
    <citation type="submission" date="2014-11" db="EMBL/GenBank/DDBJ databases">
        <authorList>
            <person name="Amaro Gonzalez C."/>
        </authorList>
    </citation>
    <scope>NUCLEOTIDE SEQUENCE</scope>
</reference>
<name>A0A0E9TY31_ANGAN</name>